<dbReference type="EMBL" id="JAPHEH010000001">
    <property type="protein sequence ID" value="MDG4476687.1"/>
    <property type="molecule type" value="Genomic_DNA"/>
</dbReference>
<keyword evidence="5 6" id="KW-0413">Isomerase</keyword>
<organism evidence="9 10">
    <name type="scientific">Thiovibrio frasassiensis</name>
    <dbReference type="NCBI Taxonomy" id="2984131"/>
    <lineage>
        <taxon>Bacteria</taxon>
        <taxon>Pseudomonadati</taxon>
        <taxon>Thermodesulfobacteriota</taxon>
        <taxon>Desulfobulbia</taxon>
        <taxon>Desulfobulbales</taxon>
        <taxon>Thiovibrionaceae</taxon>
        <taxon>Thiovibrio</taxon>
    </lineage>
</organism>
<evidence type="ECO:0000256" key="5">
    <source>
        <dbReference type="ARBA" id="ARBA00023235"/>
    </source>
</evidence>
<comment type="caution">
    <text evidence="9">The sequence shown here is derived from an EMBL/GenBank/DDBJ whole genome shotgun (WGS) entry which is preliminary data.</text>
</comment>
<reference evidence="9" key="2">
    <citation type="submission" date="2022-10" db="EMBL/GenBank/DDBJ databases">
        <authorList>
            <person name="Aronson H.S."/>
        </authorList>
    </citation>
    <scope>NUCLEOTIDE SEQUENCE</scope>
    <source>
        <strain evidence="9">RS19-109</strain>
    </source>
</reference>
<evidence type="ECO:0000259" key="8">
    <source>
        <dbReference type="PROSITE" id="PS52040"/>
    </source>
</evidence>
<keyword evidence="4 6" id="KW-0238">DNA-binding</keyword>
<dbReference type="SMART" id="SM00434">
    <property type="entry name" value="TOP4c"/>
    <property type="match status" value="1"/>
</dbReference>
<name>A0A9X4MPW1_9BACT</name>
<reference evidence="9" key="1">
    <citation type="journal article" date="2022" name="bioRxiv">
        <title>Thiovibrio frasassiensisgen. nov., sp. nov., an autotrophic, elemental sulfur disproportionating bacterium isolated from sulfidic karst sediment, and proposal of Thiovibrionaceae fam. nov.</title>
        <authorList>
            <person name="Aronson H."/>
            <person name="Thomas C."/>
            <person name="Bhattacharyya M."/>
            <person name="Eckstein S."/>
            <person name="Jensen S."/>
            <person name="Barco R."/>
            <person name="Macalady J."/>
            <person name="Amend J."/>
        </authorList>
    </citation>
    <scope>NUCLEOTIDE SEQUENCE</scope>
    <source>
        <strain evidence="9">RS19-109</strain>
    </source>
</reference>
<dbReference type="Gene3D" id="1.10.268.10">
    <property type="entry name" value="Topoisomerase, domain 3"/>
    <property type="match status" value="1"/>
</dbReference>
<sequence>MDTSHYGELHKLFDTNFLDYTSYVIRERAIPDVADGLKPVQRRILQTLFNMDDGRYHKVANVVGDCMKLHPHGDASIFSALVNLANKGYLIDRQGNFGNIFTGDQASAARYIECRLSPLARETMFNKDLTEFADSYDGRMLEPVALPAKIPLLLMQGAEGIAVGMATKIMPHNFCELLEAQKKILRDEPFTLYPDFLLGGTLDVSGYEDGNGRLRCRARIEEKNEKTITIKDIPYGTTTQSLIESVEKAARSNKLKILSINDYTAEEVEIEIKLVRGIYAADTIKALYAFTDCEMPISPNLTVILDNNPAVLTVSEVLRQNTKKLVLDLEKELTIEHGRLKEKLHAHLLEQIFIEERLYKEIEECKTYKAVVETIGAALLPYRDKLVREVTPDDIERLLEIRIKRISRYDLDKKKKDIKEVRDKIKAVENHLKDMVVYTINYLDDLLNRYGHLYPRRTEIATFGEVEVRKVALSNLTMGYDRETGFLGHQVKAKPEDSFSCSEYDKLLLVYQNGMYKVINVIDKLFVGHDVLWFGKVEGKRVFNILYREGSKNFCYIKRFQSPKFILDKEYRLFPEHKSSTILFLGTGEGGRVRVHLAPSKRARHNYVDCSFSDILIKGASALGKRVSDRPVRRIAELPSEKESSETTGVQPPLFPTTKEGEVGPQAAGGIGDAPEAERTDLPSQEK</sequence>
<dbReference type="GO" id="GO:0005737">
    <property type="term" value="C:cytoplasm"/>
    <property type="evidence" value="ECO:0007669"/>
    <property type="project" value="TreeGrafter"/>
</dbReference>
<evidence type="ECO:0000256" key="7">
    <source>
        <dbReference type="SAM" id="MobiDB-lite"/>
    </source>
</evidence>
<dbReference type="AlphaFoldDB" id="A0A9X4MPW1"/>
<proteinExistence type="inferred from homology"/>
<dbReference type="PROSITE" id="PS52040">
    <property type="entry name" value="TOPO_IIA"/>
    <property type="match status" value="1"/>
</dbReference>
<feature type="active site" description="O-(5'-phospho-DNA)-tyrosine intermediate" evidence="6">
    <location>
        <position position="111"/>
    </location>
</feature>
<dbReference type="EC" id="5.6.2.2" evidence="9"/>
<dbReference type="Gene3D" id="3.90.199.10">
    <property type="entry name" value="Topoisomerase II, domain 5"/>
    <property type="match status" value="1"/>
</dbReference>
<dbReference type="InterPro" id="IPR050220">
    <property type="entry name" value="Type_II_DNA_Topoisomerases"/>
</dbReference>
<dbReference type="GO" id="GO:0003918">
    <property type="term" value="F:DNA topoisomerase type II (double strand cut, ATP-hydrolyzing) activity"/>
    <property type="evidence" value="ECO:0007669"/>
    <property type="project" value="UniProtKB-EC"/>
</dbReference>
<evidence type="ECO:0000256" key="3">
    <source>
        <dbReference type="ARBA" id="ARBA00023029"/>
    </source>
</evidence>
<keyword evidence="3 6" id="KW-0799">Topoisomerase</keyword>
<dbReference type="Pfam" id="PF00521">
    <property type="entry name" value="DNA_topoisoIV"/>
    <property type="match status" value="1"/>
</dbReference>
<dbReference type="NCBIfam" id="NF009397">
    <property type="entry name" value="PRK12758.1"/>
    <property type="match status" value="1"/>
</dbReference>
<comment type="catalytic activity">
    <reaction evidence="1 6">
        <text>ATP-dependent breakage, passage and rejoining of double-stranded DNA.</text>
        <dbReference type="EC" id="5.6.2.2"/>
    </reaction>
</comment>
<dbReference type="RefSeq" id="WP_307633652.1">
    <property type="nucleotide sequence ID" value="NZ_JAPHEH010000001.1"/>
</dbReference>
<dbReference type="GO" id="GO:0006265">
    <property type="term" value="P:DNA topological change"/>
    <property type="evidence" value="ECO:0007669"/>
    <property type="project" value="UniProtKB-UniRule"/>
</dbReference>
<evidence type="ECO:0000256" key="2">
    <source>
        <dbReference type="ARBA" id="ARBA00008263"/>
    </source>
</evidence>
<dbReference type="InterPro" id="IPR002205">
    <property type="entry name" value="Topo_IIA_dom_A"/>
</dbReference>
<protein>
    <submittedName>
        <fullName evidence="9">DNA topoisomerase IV subunit A</fullName>
        <ecNumber evidence="9">5.6.2.2</ecNumber>
    </submittedName>
</protein>
<keyword evidence="10" id="KW-1185">Reference proteome</keyword>
<feature type="compositionally biased region" description="Basic and acidic residues" evidence="7">
    <location>
        <begin position="676"/>
        <end position="687"/>
    </location>
</feature>
<dbReference type="Proteomes" id="UP001154240">
    <property type="component" value="Unassembled WGS sequence"/>
</dbReference>
<evidence type="ECO:0000256" key="4">
    <source>
        <dbReference type="ARBA" id="ARBA00023125"/>
    </source>
</evidence>
<dbReference type="GO" id="GO:0009330">
    <property type="term" value="C:DNA topoisomerase type II (double strand cut, ATP-hydrolyzing) complex"/>
    <property type="evidence" value="ECO:0007669"/>
    <property type="project" value="TreeGrafter"/>
</dbReference>
<dbReference type="GO" id="GO:0003677">
    <property type="term" value="F:DNA binding"/>
    <property type="evidence" value="ECO:0007669"/>
    <property type="project" value="UniProtKB-UniRule"/>
</dbReference>
<comment type="similarity">
    <text evidence="2">Belongs to the type II topoisomerase GyrA/ParC subunit family.</text>
</comment>
<dbReference type="PANTHER" id="PTHR43493">
    <property type="entry name" value="DNA GYRASE/TOPOISOMERASE SUBUNIT A"/>
    <property type="match status" value="1"/>
</dbReference>
<dbReference type="InterPro" id="IPR013760">
    <property type="entry name" value="Topo_IIA-like_dom_sf"/>
</dbReference>
<accession>A0A9X4MPW1</accession>
<feature type="compositionally biased region" description="Basic and acidic residues" evidence="7">
    <location>
        <begin position="636"/>
        <end position="645"/>
    </location>
</feature>
<feature type="region of interest" description="Disordered" evidence="7">
    <location>
        <begin position="636"/>
        <end position="687"/>
    </location>
</feature>
<dbReference type="GO" id="GO:0005524">
    <property type="term" value="F:ATP binding"/>
    <property type="evidence" value="ECO:0007669"/>
    <property type="project" value="InterPro"/>
</dbReference>
<dbReference type="NCBIfam" id="NF007209">
    <property type="entry name" value="PRK09631.1"/>
    <property type="match status" value="1"/>
</dbReference>
<dbReference type="InterPro" id="IPR013758">
    <property type="entry name" value="Topo_IIA_A/C_ab"/>
</dbReference>
<gene>
    <name evidence="9" type="ORF">OLX77_11040</name>
</gene>
<dbReference type="SUPFAM" id="SSF56719">
    <property type="entry name" value="Type II DNA topoisomerase"/>
    <property type="match status" value="1"/>
</dbReference>
<evidence type="ECO:0000313" key="10">
    <source>
        <dbReference type="Proteomes" id="UP001154240"/>
    </source>
</evidence>
<dbReference type="Gene3D" id="3.30.1360.40">
    <property type="match status" value="1"/>
</dbReference>
<dbReference type="PANTHER" id="PTHR43493:SF5">
    <property type="entry name" value="DNA GYRASE SUBUNIT A, CHLOROPLASTIC_MITOCHONDRIAL"/>
    <property type="match status" value="1"/>
</dbReference>
<feature type="domain" description="Topo IIA-type catalytic" evidence="8">
    <location>
        <begin position="30"/>
        <end position="476"/>
    </location>
</feature>
<evidence type="ECO:0000313" key="9">
    <source>
        <dbReference type="EMBL" id="MDG4476687.1"/>
    </source>
</evidence>
<dbReference type="InterPro" id="IPR013757">
    <property type="entry name" value="Topo_IIA_A_a_sf"/>
</dbReference>
<evidence type="ECO:0000256" key="6">
    <source>
        <dbReference type="PROSITE-ProRule" id="PRU01384"/>
    </source>
</evidence>
<evidence type="ECO:0000256" key="1">
    <source>
        <dbReference type="ARBA" id="ARBA00000185"/>
    </source>
</evidence>